<dbReference type="EMBL" id="LAZR01020270">
    <property type="protein sequence ID" value="KKL89494.1"/>
    <property type="molecule type" value="Genomic_DNA"/>
</dbReference>
<evidence type="ECO:0000313" key="1">
    <source>
        <dbReference type="EMBL" id="KKL89494.1"/>
    </source>
</evidence>
<accession>A0A0F9FSJ4</accession>
<name>A0A0F9FSJ4_9ZZZZ</name>
<protein>
    <submittedName>
        <fullName evidence="1">Uncharacterized protein</fullName>
    </submittedName>
</protein>
<organism evidence="1">
    <name type="scientific">marine sediment metagenome</name>
    <dbReference type="NCBI Taxonomy" id="412755"/>
    <lineage>
        <taxon>unclassified sequences</taxon>
        <taxon>metagenomes</taxon>
        <taxon>ecological metagenomes</taxon>
    </lineage>
</organism>
<dbReference type="AlphaFoldDB" id="A0A0F9FSJ4"/>
<reference evidence="1" key="1">
    <citation type="journal article" date="2015" name="Nature">
        <title>Complex archaea that bridge the gap between prokaryotes and eukaryotes.</title>
        <authorList>
            <person name="Spang A."/>
            <person name="Saw J.H."/>
            <person name="Jorgensen S.L."/>
            <person name="Zaremba-Niedzwiedzka K."/>
            <person name="Martijn J."/>
            <person name="Lind A.E."/>
            <person name="van Eijk R."/>
            <person name="Schleper C."/>
            <person name="Guy L."/>
            <person name="Ettema T.J."/>
        </authorList>
    </citation>
    <scope>NUCLEOTIDE SEQUENCE</scope>
</reference>
<sequence>MAKELYTITVPAILADLVGRQNLRENIEKATKEIFSDWASPELIKRIKVTKPRNKREGGDNG</sequence>
<comment type="caution">
    <text evidence="1">The sequence shown here is derived from an EMBL/GenBank/DDBJ whole genome shotgun (WGS) entry which is preliminary data.</text>
</comment>
<proteinExistence type="predicted"/>
<gene>
    <name evidence="1" type="ORF">LCGC14_1914120</name>
</gene>